<dbReference type="AlphaFoldDB" id="A0A443P5M9"/>
<dbReference type="InterPro" id="IPR017930">
    <property type="entry name" value="Myb_dom"/>
</dbReference>
<feature type="compositionally biased region" description="Low complexity" evidence="2">
    <location>
        <begin position="543"/>
        <end position="555"/>
    </location>
</feature>
<dbReference type="SUPFAM" id="SSF54236">
    <property type="entry name" value="Ubiquitin-like"/>
    <property type="match status" value="1"/>
</dbReference>
<evidence type="ECO:0000256" key="2">
    <source>
        <dbReference type="SAM" id="MobiDB-lite"/>
    </source>
</evidence>
<reference evidence="5 6" key="1">
    <citation type="journal article" date="2019" name="Nat. Plants">
        <title>Stout camphor tree genome fills gaps in understanding of flowering plant genome evolution.</title>
        <authorList>
            <person name="Chaw S.M."/>
            <person name="Liu Y.C."/>
            <person name="Wu Y.W."/>
            <person name="Wang H.Y."/>
            <person name="Lin C.I."/>
            <person name="Wu C.S."/>
            <person name="Ke H.M."/>
            <person name="Chang L.Y."/>
            <person name="Hsu C.Y."/>
            <person name="Yang H.T."/>
            <person name="Sudianto E."/>
            <person name="Hsu M.H."/>
            <person name="Wu K.P."/>
            <person name="Wang L.N."/>
            <person name="Leebens-Mack J.H."/>
            <person name="Tsai I.J."/>
        </authorList>
    </citation>
    <scope>NUCLEOTIDE SEQUENCE [LARGE SCALE GENOMIC DNA]</scope>
    <source>
        <strain evidence="6">cv. Chaw 1501</strain>
        <tissue evidence="5">Young leaves</tissue>
    </source>
</reference>
<dbReference type="InterPro" id="IPR031105">
    <property type="entry name" value="TRP_plant"/>
</dbReference>
<dbReference type="Pfam" id="PF23603">
    <property type="entry name" value="Ubiquitin_TPR1"/>
    <property type="match status" value="1"/>
</dbReference>
<evidence type="ECO:0000259" key="3">
    <source>
        <dbReference type="PROSITE" id="PS50090"/>
    </source>
</evidence>
<dbReference type="OrthoDB" id="2020981at2759"/>
<accession>A0A443P5M9</accession>
<gene>
    <name evidence="5" type="ORF">CKAN_01497700</name>
</gene>
<dbReference type="InterPro" id="IPR057625">
    <property type="entry name" value="TPR1-6-like_ubiquitin"/>
</dbReference>
<dbReference type="Proteomes" id="UP000283530">
    <property type="component" value="Unassembled WGS sequence"/>
</dbReference>
<dbReference type="SMART" id="SM00717">
    <property type="entry name" value="SANT"/>
    <property type="match status" value="1"/>
</dbReference>
<dbReference type="InterPro" id="IPR001005">
    <property type="entry name" value="SANT/Myb"/>
</dbReference>
<keyword evidence="6" id="KW-1185">Reference proteome</keyword>
<dbReference type="InterPro" id="IPR029071">
    <property type="entry name" value="Ubiquitin-like_domsf"/>
</dbReference>
<feature type="region of interest" description="Disordered" evidence="2">
    <location>
        <begin position="515"/>
        <end position="585"/>
    </location>
</feature>
<dbReference type="PANTHER" id="PTHR21717">
    <property type="entry name" value="TELOMERIC REPEAT BINDING PROTEIN"/>
    <property type="match status" value="1"/>
</dbReference>
<organism evidence="5 6">
    <name type="scientific">Cinnamomum micranthum f. kanehirae</name>
    <dbReference type="NCBI Taxonomy" id="337451"/>
    <lineage>
        <taxon>Eukaryota</taxon>
        <taxon>Viridiplantae</taxon>
        <taxon>Streptophyta</taxon>
        <taxon>Embryophyta</taxon>
        <taxon>Tracheophyta</taxon>
        <taxon>Spermatophyta</taxon>
        <taxon>Magnoliopsida</taxon>
        <taxon>Magnoliidae</taxon>
        <taxon>Laurales</taxon>
        <taxon>Lauraceae</taxon>
        <taxon>Cinnamomum</taxon>
    </lineage>
</organism>
<evidence type="ECO:0000256" key="1">
    <source>
        <dbReference type="ARBA" id="ARBA00023125"/>
    </source>
</evidence>
<evidence type="ECO:0000313" key="5">
    <source>
        <dbReference type="EMBL" id="RWR86094.1"/>
    </source>
</evidence>
<dbReference type="CDD" id="cd11660">
    <property type="entry name" value="SANT_TRF"/>
    <property type="match status" value="1"/>
</dbReference>
<dbReference type="SUPFAM" id="SSF46689">
    <property type="entry name" value="Homeodomain-like"/>
    <property type="match status" value="1"/>
</dbReference>
<dbReference type="STRING" id="337451.A0A443P5M9"/>
<evidence type="ECO:0000259" key="4">
    <source>
        <dbReference type="PROSITE" id="PS51294"/>
    </source>
</evidence>
<dbReference type="EMBL" id="QPKB01000005">
    <property type="protein sequence ID" value="RWR86094.1"/>
    <property type="molecule type" value="Genomic_DNA"/>
</dbReference>
<proteinExistence type="predicted"/>
<feature type="domain" description="HTH myb-type" evidence="4">
    <location>
        <begin position="619"/>
        <end position="677"/>
    </location>
</feature>
<dbReference type="PROSITE" id="PS51294">
    <property type="entry name" value="HTH_MYB"/>
    <property type="match status" value="1"/>
</dbReference>
<feature type="domain" description="Myb-like" evidence="3">
    <location>
        <begin position="618"/>
        <end position="673"/>
    </location>
</feature>
<dbReference type="GO" id="GO:0042162">
    <property type="term" value="F:telomeric DNA binding"/>
    <property type="evidence" value="ECO:0007669"/>
    <property type="project" value="UniProtKB-ARBA"/>
</dbReference>
<feature type="compositionally biased region" description="Polar residues" evidence="2">
    <location>
        <begin position="96"/>
        <end position="106"/>
    </location>
</feature>
<feature type="region of interest" description="Disordered" evidence="2">
    <location>
        <begin position="84"/>
        <end position="106"/>
    </location>
</feature>
<evidence type="ECO:0000313" key="6">
    <source>
        <dbReference type="Proteomes" id="UP000283530"/>
    </source>
</evidence>
<dbReference type="PANTHER" id="PTHR21717:SF70">
    <property type="entry name" value="TELOMERE REPEAT-BINDING PROTEIN 2-RELATED"/>
    <property type="match status" value="1"/>
</dbReference>
<feature type="compositionally biased region" description="Basic and acidic residues" evidence="2">
    <location>
        <begin position="84"/>
        <end position="94"/>
    </location>
</feature>
<feature type="region of interest" description="Disordered" evidence="2">
    <location>
        <begin position="378"/>
        <end position="399"/>
    </location>
</feature>
<sequence>MVLQKRLNYGFNGYQVPAIPQASRSARGRRSGKKAEDRQMCAFDLLATVAGELLLLKESNPRPSTVSPGRTWFVTTKNTIKQEQQHKSFKHDPCEQGSSDKSAFSTKVGSHMRGANCVLEDQSHAQDGATLPPDSIKTNYETLERVVCSEESIIENKKDAPSHWNCHTERVSSGFEELRDGEMDDRIERHESVERKCHTERGSSNFVEIPGGKTEDQIQRQLEARHQRIGCRTHVTTPDISSLKNPMDLDIKPPALVSSDSSIEAPLCGDPISGGLFPRCQDGVKVVSRDDDENSSRCTQHCTVSMKAFRPPHVGDRRIRKMLASKFWKVSPMLPKNRELSSSELERKPAFCSKESWYTRQRTQRCYPFKRRKFSERNSVSTSGRGINGDGANSPKLNSNREVIGAGATVHGVSRASTPVAIQESSWKTENSHVKLSIKSFRVPELIIEIPETATVGSLKRTVVEAVSSILGGGLQIGVLLQGKKVRDDGKTLLQTGIFCDDKLDTLGFMLEPNPAQTPSLCPEDHPHLLQPRDATQPPTRYPVVPSSDPVVPDVSPDPPLVDTSNCIDSDHDSVPSPDMSSEKSTLNSRALVAIPSMSVEALAVVPLPRKTRRSELVQRRIRRPFSVSEVEALVQAVEKLGTGRWRDVKICAFENAKHRTYVDLKDKWKTLVHTARISPQQRRGEPVPQELLDRVLSAHGYWSQQQAIQHVKPHADPCLLL</sequence>
<dbReference type="Gene3D" id="1.10.246.220">
    <property type="match status" value="1"/>
</dbReference>
<protein>
    <submittedName>
        <fullName evidence="5">SANT/Myb domain-containing protein</fullName>
    </submittedName>
</protein>
<name>A0A443P5M9_9MAGN</name>
<comment type="caution">
    <text evidence="5">The sequence shown here is derived from an EMBL/GenBank/DDBJ whole genome shotgun (WGS) entry which is preliminary data.</text>
</comment>
<dbReference type="InterPro" id="IPR009057">
    <property type="entry name" value="Homeodomain-like_sf"/>
</dbReference>
<keyword evidence="1" id="KW-0238">DNA-binding</keyword>
<dbReference type="PROSITE" id="PS50090">
    <property type="entry name" value="MYB_LIKE"/>
    <property type="match status" value="1"/>
</dbReference>